<reference evidence="3 4" key="2">
    <citation type="journal article" date="2018" name="Elife">
        <title>Firefly genomes illuminate parallel origins of bioluminescence in beetles.</title>
        <authorList>
            <person name="Fallon T.R."/>
            <person name="Lower S.E."/>
            <person name="Chang C.H."/>
            <person name="Bessho-Uehara M."/>
            <person name="Martin G.J."/>
            <person name="Bewick A.J."/>
            <person name="Behringer M."/>
            <person name="Debat H.J."/>
            <person name="Wong I."/>
            <person name="Day J.C."/>
            <person name="Suvorov A."/>
            <person name="Silva C.J."/>
            <person name="Stanger-Hall K.F."/>
            <person name="Hall D.W."/>
            <person name="Schmitz R.J."/>
            <person name="Nelson D.R."/>
            <person name="Lewis S.M."/>
            <person name="Shigenobu S."/>
            <person name="Bybee S.M."/>
            <person name="Larracuente A.M."/>
            <person name="Oba Y."/>
            <person name="Weng J.K."/>
        </authorList>
    </citation>
    <scope>NUCLEOTIDE SEQUENCE [LARGE SCALE GENOMIC DNA]</scope>
    <source>
        <strain evidence="3">1611_PpyrPB1</strain>
        <tissue evidence="3">Whole body</tissue>
    </source>
</reference>
<dbReference type="EMBL" id="GEZM01098548">
    <property type="protein sequence ID" value="JAV53854.1"/>
    <property type="molecule type" value="Transcribed_RNA"/>
</dbReference>
<evidence type="ECO:0000313" key="3">
    <source>
        <dbReference type="EMBL" id="KAB0802624.1"/>
    </source>
</evidence>
<sequence length="177" mass="20545">MSYNKNINTLRRYIRDIKKISEHNYHEIRKDIKNELKEIPKNGSKMLYLKCIRDGLKYEIKQTTRRQTTSDWPTATPVTSKKSQSDSAIAHQKKITSTETKKRKRTVPVQKSALHHIIQKYVPDPIIVISDSDSNSSMECTKSGRESCSKVMHLDDTAQRQKRTKGKYRKCQSCTSL</sequence>
<dbReference type="AlphaFoldDB" id="A0A1Y1JX08"/>
<evidence type="ECO:0000313" key="4">
    <source>
        <dbReference type="Proteomes" id="UP000327044"/>
    </source>
</evidence>
<dbReference type="EMBL" id="VVIM01000002">
    <property type="protein sequence ID" value="KAB0802624.1"/>
    <property type="molecule type" value="Genomic_DNA"/>
</dbReference>
<dbReference type="Proteomes" id="UP000327044">
    <property type="component" value="Unassembled WGS sequence"/>
</dbReference>
<feature type="region of interest" description="Disordered" evidence="1">
    <location>
        <begin position="66"/>
        <end position="106"/>
    </location>
</feature>
<organism evidence="2">
    <name type="scientific">Photinus pyralis</name>
    <name type="common">Common eastern firefly</name>
    <name type="synonym">Lampyris pyralis</name>
    <dbReference type="NCBI Taxonomy" id="7054"/>
    <lineage>
        <taxon>Eukaryota</taxon>
        <taxon>Metazoa</taxon>
        <taxon>Ecdysozoa</taxon>
        <taxon>Arthropoda</taxon>
        <taxon>Hexapoda</taxon>
        <taxon>Insecta</taxon>
        <taxon>Pterygota</taxon>
        <taxon>Neoptera</taxon>
        <taxon>Endopterygota</taxon>
        <taxon>Coleoptera</taxon>
        <taxon>Polyphaga</taxon>
        <taxon>Elateriformia</taxon>
        <taxon>Elateroidea</taxon>
        <taxon>Lampyridae</taxon>
        <taxon>Lampyrinae</taxon>
        <taxon>Photinus</taxon>
    </lineage>
</organism>
<gene>
    <name evidence="3" type="ORF">PPYR_04810</name>
</gene>
<reference evidence="3" key="3">
    <citation type="submission" date="2019-08" db="EMBL/GenBank/DDBJ databases">
        <authorList>
            <consortium name="Photinus pyralis genome working group"/>
            <person name="Fallon T.R."/>
            <person name="Sander Lower S.E."/>
            <person name="Weng J.-K."/>
        </authorList>
    </citation>
    <scope>NUCLEOTIDE SEQUENCE</scope>
    <source>
        <strain evidence="3">1611_PpyrPB1</strain>
        <tissue evidence="3">Whole body</tissue>
    </source>
</reference>
<name>A0A1Y1JX08_PHOPY</name>
<proteinExistence type="predicted"/>
<reference evidence="2" key="1">
    <citation type="journal article" date="2016" name="Sci. Rep.">
        <title>Molecular characterization of firefly nuptial gifts: a multi-omics approach sheds light on postcopulatory sexual selection.</title>
        <authorList>
            <person name="Al-Wathiqui N."/>
            <person name="Fallon T.R."/>
            <person name="South A."/>
            <person name="Weng J.K."/>
            <person name="Lewis S.M."/>
        </authorList>
    </citation>
    <scope>NUCLEOTIDE SEQUENCE</scope>
</reference>
<dbReference type="InParanoid" id="A0A1Y1JX08"/>
<accession>A0A1Y1JX08</accession>
<evidence type="ECO:0000256" key="1">
    <source>
        <dbReference type="SAM" id="MobiDB-lite"/>
    </source>
</evidence>
<evidence type="ECO:0000313" key="2">
    <source>
        <dbReference type="EMBL" id="JAV53854.1"/>
    </source>
</evidence>
<protein>
    <submittedName>
        <fullName evidence="2">Uncharacterized protein</fullName>
    </submittedName>
</protein>
<feature type="compositionally biased region" description="Polar residues" evidence="1">
    <location>
        <begin position="66"/>
        <end position="87"/>
    </location>
</feature>
<keyword evidence="4" id="KW-1185">Reference proteome</keyword>